<dbReference type="SUPFAM" id="SSF53067">
    <property type="entry name" value="Actin-like ATPase domain"/>
    <property type="match status" value="1"/>
</dbReference>
<feature type="non-terminal residue" evidence="2">
    <location>
        <position position="1"/>
    </location>
</feature>
<evidence type="ECO:0000313" key="3">
    <source>
        <dbReference type="Proteomes" id="UP000824037"/>
    </source>
</evidence>
<protein>
    <submittedName>
        <fullName evidence="2">ROK family protein</fullName>
    </submittedName>
</protein>
<reference evidence="2" key="1">
    <citation type="journal article" date="2021" name="PeerJ">
        <title>Extensive microbial diversity within the chicken gut microbiome revealed by metagenomics and culture.</title>
        <authorList>
            <person name="Gilroy R."/>
            <person name="Ravi A."/>
            <person name="Getino M."/>
            <person name="Pursley I."/>
            <person name="Horton D.L."/>
            <person name="Alikhan N.F."/>
            <person name="Baker D."/>
            <person name="Gharbi K."/>
            <person name="Hall N."/>
            <person name="Watson M."/>
            <person name="Adriaenssens E.M."/>
            <person name="Foster-Nyarko E."/>
            <person name="Jarju S."/>
            <person name="Secka A."/>
            <person name="Antonio M."/>
            <person name="Oren A."/>
            <person name="Chaudhuri R.R."/>
            <person name="La Ragione R."/>
            <person name="Hildebrand F."/>
            <person name="Pallen M.J."/>
        </authorList>
    </citation>
    <scope>NUCLEOTIDE SEQUENCE</scope>
    <source>
        <strain evidence="2">ChiGjej4B4-7305</strain>
    </source>
</reference>
<reference evidence="2" key="2">
    <citation type="submission" date="2021-04" db="EMBL/GenBank/DDBJ databases">
        <authorList>
            <person name="Gilroy R."/>
        </authorList>
    </citation>
    <scope>NUCLEOTIDE SEQUENCE</scope>
    <source>
        <strain evidence="2">ChiGjej4B4-7305</strain>
    </source>
</reference>
<dbReference type="PROSITE" id="PS01125">
    <property type="entry name" value="ROK"/>
    <property type="match status" value="1"/>
</dbReference>
<accession>A0A9D2EF45</accession>
<comment type="similarity">
    <text evidence="1">Belongs to the ROK (NagC/XylR) family.</text>
</comment>
<proteinExistence type="inferred from homology"/>
<dbReference type="PANTHER" id="PTHR18964">
    <property type="entry name" value="ROK (REPRESSOR, ORF, KINASE) FAMILY"/>
    <property type="match status" value="1"/>
</dbReference>
<evidence type="ECO:0000313" key="2">
    <source>
        <dbReference type="EMBL" id="HIZ36297.1"/>
    </source>
</evidence>
<dbReference type="InterPro" id="IPR000600">
    <property type="entry name" value="ROK"/>
</dbReference>
<gene>
    <name evidence="2" type="ORF">H9815_11010</name>
</gene>
<dbReference type="PANTHER" id="PTHR18964:SF169">
    <property type="entry name" value="N-ACETYLMANNOSAMINE KINASE"/>
    <property type="match status" value="1"/>
</dbReference>
<organism evidence="2 3">
    <name type="scientific">Candidatus Ruania gallistercoris</name>
    <dbReference type="NCBI Taxonomy" id="2838746"/>
    <lineage>
        <taxon>Bacteria</taxon>
        <taxon>Bacillati</taxon>
        <taxon>Actinomycetota</taxon>
        <taxon>Actinomycetes</taxon>
        <taxon>Micrococcales</taxon>
        <taxon>Ruaniaceae</taxon>
        <taxon>Ruania</taxon>
    </lineage>
</organism>
<dbReference type="AlphaFoldDB" id="A0A9D2EF45"/>
<dbReference type="EMBL" id="DXBY01000184">
    <property type="protein sequence ID" value="HIZ36297.1"/>
    <property type="molecule type" value="Genomic_DNA"/>
</dbReference>
<dbReference type="InterPro" id="IPR049874">
    <property type="entry name" value="ROK_cs"/>
</dbReference>
<evidence type="ECO:0000256" key="1">
    <source>
        <dbReference type="ARBA" id="ARBA00006479"/>
    </source>
</evidence>
<name>A0A9D2EF45_9MICO</name>
<dbReference type="Pfam" id="PF00480">
    <property type="entry name" value="ROK"/>
    <property type="match status" value="1"/>
</dbReference>
<comment type="caution">
    <text evidence="2">The sequence shown here is derived from an EMBL/GenBank/DDBJ whole genome shotgun (WGS) entry which is preliminary data.</text>
</comment>
<sequence length="261" mass="25545">AGDATVGAPVAVGIGSAGVVDSATGRIISATDAIPGWAGTELGPRVSRALGLETQVLNDVHAHALGEATYGAGEGKSSLLLVAVGTGVGGAVVRDGVVVTGARGVAGHVGHVAMPEAIGVPCTCGRSGHVEGLASGPGVLAAYQRAGREAADTREVVARAEAGEELAAEVLRTCSFAIGRMIGGLLNVTDPEVVVLTGGMAGAGTLWWQGVRDGARHEAIDLVAGTAVLPATAGPDAALLGAAHVVRSRGAARTGPTEGPR</sequence>
<dbReference type="Proteomes" id="UP000824037">
    <property type="component" value="Unassembled WGS sequence"/>
</dbReference>
<dbReference type="InterPro" id="IPR043129">
    <property type="entry name" value="ATPase_NBD"/>
</dbReference>
<dbReference type="Gene3D" id="3.30.420.40">
    <property type="match status" value="2"/>
</dbReference>